<dbReference type="Proteomes" id="UP000046680">
    <property type="component" value="Unassembled WGS sequence"/>
</dbReference>
<organism evidence="1 2">
    <name type="scientific">Mycobacterium tuberculosis</name>
    <dbReference type="NCBI Taxonomy" id="1773"/>
    <lineage>
        <taxon>Bacteria</taxon>
        <taxon>Bacillati</taxon>
        <taxon>Actinomycetota</taxon>
        <taxon>Actinomycetes</taxon>
        <taxon>Mycobacteriales</taxon>
        <taxon>Mycobacteriaceae</taxon>
        <taxon>Mycobacterium</taxon>
        <taxon>Mycobacterium tuberculosis complex</taxon>
    </lineage>
</organism>
<proteinExistence type="predicted"/>
<reference evidence="1 2" key="1">
    <citation type="submission" date="2015-03" db="EMBL/GenBank/DDBJ databases">
        <authorList>
            <consortium name="Pathogen Informatics"/>
        </authorList>
    </citation>
    <scope>NUCLEOTIDE SEQUENCE [LARGE SCALE GENOMIC DNA]</scope>
    <source>
        <strain evidence="1 2">C09601061</strain>
    </source>
</reference>
<protein>
    <submittedName>
        <fullName evidence="1">Uncharacterized protein</fullName>
    </submittedName>
</protein>
<gene>
    <name evidence="1" type="ORF">ERS007657_03792</name>
</gene>
<dbReference type="EMBL" id="CGCX01002027">
    <property type="protein sequence ID" value="CFS05462.1"/>
    <property type="molecule type" value="Genomic_DNA"/>
</dbReference>
<name>A0A654U618_MYCTX</name>
<dbReference type="AlphaFoldDB" id="A0A654U618"/>
<evidence type="ECO:0000313" key="1">
    <source>
        <dbReference type="EMBL" id="CFS05462.1"/>
    </source>
</evidence>
<accession>A0A654U618</accession>
<evidence type="ECO:0000313" key="2">
    <source>
        <dbReference type="Proteomes" id="UP000046680"/>
    </source>
</evidence>
<sequence length="42" mass="4354">MILAPAIVLPTDSVVIATGSGPADVMIWAMFNCLPTANDHSL</sequence>